<dbReference type="PANTHER" id="PTHR34825">
    <property type="entry name" value="CONSERVED PROTEIN, WITH A WEAK D-GALACTARATE DEHYDRATASE/ALTRONATE HYDROLASE DOMAIN"/>
    <property type="match status" value="1"/>
</dbReference>
<name>A0A9R1CXF2_9BACT</name>
<dbReference type="PANTHER" id="PTHR34825:SF1">
    <property type="entry name" value="AAA-ATPASE-LIKE DOMAIN-CONTAINING PROTEIN"/>
    <property type="match status" value="1"/>
</dbReference>
<accession>A0A9R1CXF2</accession>
<protein>
    <submittedName>
        <fullName evidence="2">ATPase AAA</fullName>
    </submittedName>
</protein>
<feature type="domain" description="AAA-ATPase-like" evidence="1">
    <location>
        <begin position="4"/>
        <end position="210"/>
    </location>
</feature>
<dbReference type="InterPro" id="IPR012547">
    <property type="entry name" value="PDDEXK_9"/>
</dbReference>
<keyword evidence="3" id="KW-1185">Reference proteome</keyword>
<dbReference type="RefSeq" id="WP_223927136.1">
    <property type="nucleotide sequence ID" value="NZ_BPTU01000005.1"/>
</dbReference>
<evidence type="ECO:0000313" key="3">
    <source>
        <dbReference type="Proteomes" id="UP000825483"/>
    </source>
</evidence>
<organism evidence="2 3">
    <name type="scientific">Prevotella lacticifex</name>
    <dbReference type="NCBI Taxonomy" id="2854755"/>
    <lineage>
        <taxon>Bacteria</taxon>
        <taxon>Pseudomonadati</taxon>
        <taxon>Bacteroidota</taxon>
        <taxon>Bacteroidia</taxon>
        <taxon>Bacteroidales</taxon>
        <taxon>Prevotellaceae</taxon>
        <taxon>Prevotella</taxon>
    </lineage>
</organism>
<evidence type="ECO:0000313" key="2">
    <source>
        <dbReference type="EMBL" id="GJG58005.1"/>
    </source>
</evidence>
<proteinExistence type="predicted"/>
<gene>
    <name evidence="2" type="ORF">PRLR5076_08560</name>
</gene>
<dbReference type="GeneID" id="72468908"/>
<dbReference type="AlphaFoldDB" id="A0A9R1CXF2"/>
<dbReference type="Proteomes" id="UP000825483">
    <property type="component" value="Unassembled WGS sequence"/>
</dbReference>
<dbReference type="InterPro" id="IPR018631">
    <property type="entry name" value="AAA-ATPase-like_dom"/>
</dbReference>
<dbReference type="InterPro" id="IPR027417">
    <property type="entry name" value="P-loop_NTPase"/>
</dbReference>
<dbReference type="Pfam" id="PF09820">
    <property type="entry name" value="AAA-ATPase_like"/>
    <property type="match status" value="1"/>
</dbReference>
<dbReference type="SUPFAM" id="SSF52540">
    <property type="entry name" value="P-loop containing nucleoside triphosphate hydrolases"/>
    <property type="match status" value="1"/>
</dbReference>
<comment type="caution">
    <text evidence="2">The sequence shown here is derived from an EMBL/GenBank/DDBJ whole genome shotgun (WGS) entry which is preliminary data.</text>
</comment>
<dbReference type="EMBL" id="BPUB01000001">
    <property type="protein sequence ID" value="GJG58005.1"/>
    <property type="molecule type" value="Genomic_DNA"/>
</dbReference>
<dbReference type="Pfam" id="PF08011">
    <property type="entry name" value="PDDEXK_9"/>
    <property type="match status" value="1"/>
</dbReference>
<sequence>MQYPIGIQDFASIIKGGLVYVDKTALVYDLSKTKGVYFLSRPRRFGKSLLVSTFKYYFEGRRDLFKGLKIDALEKDWNCYPVFEMDFNDSNYLEAGALEDTINYYLTKWEERYGVEPASSQAGRRFADVLHRAHEKTGKPCVVLVDEYDKPMLDVLDTGRKATADGNEQLLEDRNRDVLKAFYSVFKLADADLRFVFLTGVTRFAQVSVFSGFNNARDISMNPKYDTICGISKDELDSDFASSMAVLASTLELPVDEVRRQFQQKYDGYHFSTGMTDIYNPFSLLNAFSDGDLKDYWFASGTPSYLIRLLNHSDENIQDIIGRTYEAVEFADYRATVEAPVPMIYQSGYLTIKGYNREDDEYKLDFPNHEVASGFLAILASGYFHTQRPSNWATKMKKALHHGKPEAFRSLLNDFLASIPYSVRQGNGEKSHERQFQYSVYLIMRLIGSCRDTVYREKASSHGRADCVIETPKYVYIFEYKLDRPAAEAMQQIHDRGYAEPYAHDSREVYAIACSFSSETGTISDWEVSRE</sequence>
<evidence type="ECO:0000259" key="1">
    <source>
        <dbReference type="Pfam" id="PF09820"/>
    </source>
</evidence>
<reference evidence="2" key="1">
    <citation type="journal article" date="2022" name="Int. J. Syst. Evol. Microbiol.">
        <title>Prevotella lacticifex sp. nov., isolated from the rumen of cows.</title>
        <authorList>
            <person name="Shinkai T."/>
            <person name="Ikeyama N."/>
            <person name="Kumagai M."/>
            <person name="Ohmori H."/>
            <person name="Sakamoto M."/>
            <person name="Ohkuma M."/>
            <person name="Mitsumori M."/>
        </authorList>
    </citation>
    <scope>NUCLEOTIDE SEQUENCE</scope>
    <source>
        <strain evidence="2">R5076</strain>
    </source>
</reference>